<dbReference type="CDD" id="cd00143">
    <property type="entry name" value="PP2Cc"/>
    <property type="match status" value="1"/>
</dbReference>
<dbReference type="SMART" id="SM00332">
    <property type="entry name" value="PP2Cc"/>
    <property type="match status" value="1"/>
</dbReference>
<dbReference type="InterPro" id="IPR015655">
    <property type="entry name" value="PP2C"/>
</dbReference>
<reference evidence="2" key="1">
    <citation type="journal article" date="2020" name="Nature">
        <title>Giant virus diversity and host interactions through global metagenomics.</title>
        <authorList>
            <person name="Schulz F."/>
            <person name="Roux S."/>
            <person name="Paez-Espino D."/>
            <person name="Jungbluth S."/>
            <person name="Walsh D.A."/>
            <person name="Denef V.J."/>
            <person name="McMahon K.D."/>
            <person name="Konstantinidis K.T."/>
            <person name="Eloe-Fadrosh E.A."/>
            <person name="Kyrpides N.C."/>
            <person name="Woyke T."/>
        </authorList>
    </citation>
    <scope>NUCLEOTIDE SEQUENCE</scope>
    <source>
        <strain evidence="2">GVMAG-M-3300023179-116</strain>
    </source>
</reference>
<dbReference type="InterPro" id="IPR001932">
    <property type="entry name" value="PPM-type_phosphatase-like_dom"/>
</dbReference>
<feature type="domain" description="PPM-type phosphatase" evidence="1">
    <location>
        <begin position="17"/>
        <end position="291"/>
    </location>
</feature>
<dbReference type="SUPFAM" id="SSF81606">
    <property type="entry name" value="PP2C-like"/>
    <property type="match status" value="1"/>
</dbReference>
<dbReference type="EMBL" id="MN739734">
    <property type="protein sequence ID" value="QHT23666.1"/>
    <property type="molecule type" value="Genomic_DNA"/>
</dbReference>
<dbReference type="AlphaFoldDB" id="A0A6C0E3G3"/>
<organism evidence="2">
    <name type="scientific">viral metagenome</name>
    <dbReference type="NCBI Taxonomy" id="1070528"/>
    <lineage>
        <taxon>unclassified sequences</taxon>
        <taxon>metagenomes</taxon>
        <taxon>organismal metagenomes</taxon>
    </lineage>
</organism>
<dbReference type="GO" id="GO:0004722">
    <property type="term" value="F:protein serine/threonine phosphatase activity"/>
    <property type="evidence" value="ECO:0007669"/>
    <property type="project" value="InterPro"/>
</dbReference>
<dbReference type="PANTHER" id="PTHR13832">
    <property type="entry name" value="PROTEIN PHOSPHATASE 2C"/>
    <property type="match status" value="1"/>
</dbReference>
<dbReference type="Gene3D" id="3.60.40.10">
    <property type="entry name" value="PPM-type phosphatase domain"/>
    <property type="match status" value="1"/>
</dbReference>
<accession>A0A6C0E3G3</accession>
<dbReference type="InterPro" id="IPR036457">
    <property type="entry name" value="PPM-type-like_dom_sf"/>
</dbReference>
<evidence type="ECO:0000259" key="1">
    <source>
        <dbReference type="PROSITE" id="PS51746"/>
    </source>
</evidence>
<name>A0A6C0E3G3_9ZZZZ</name>
<protein>
    <recommendedName>
        <fullName evidence="1">PPM-type phosphatase domain-containing protein</fullName>
    </recommendedName>
</protein>
<sequence>MALFDNQTKTTHTTTITSKINQLSKGQDYIYMDDIVDVTGEKCKIAVVFDGHGENKVIDFIRSIPNEKMNQLLMVSKPVESLANYINQNLFQSKIESSGSTMCMVKLFSNRIECINCGDSQVAIYKNSSLEYMSQEHNYENEKERERLKYDVTFIPASNIKMIDADTLINVYSEYIEWEFPGLYTKLACTQALGHNSITGYDPEYKVIPLTENDKFKVIIGSDGLWEMIMKDDIQDVNNLYNMDANAIVEQTTNRWLQMWNMHDVLNNKKNVQGKFTPQQCDDIAVLVVDILPNEINEMANENENEI</sequence>
<dbReference type="PANTHER" id="PTHR13832:SF827">
    <property type="entry name" value="PROTEIN PHOSPHATASE 1L"/>
    <property type="match status" value="1"/>
</dbReference>
<proteinExistence type="predicted"/>
<dbReference type="Pfam" id="PF00481">
    <property type="entry name" value="PP2C"/>
    <property type="match status" value="1"/>
</dbReference>
<evidence type="ECO:0000313" key="2">
    <source>
        <dbReference type="EMBL" id="QHT23666.1"/>
    </source>
</evidence>
<dbReference type="PROSITE" id="PS51746">
    <property type="entry name" value="PPM_2"/>
    <property type="match status" value="1"/>
</dbReference>